<organism evidence="2 3">
    <name type="scientific">Streptomyces chumphonensis</name>
    <dbReference type="NCBI Taxonomy" id="1214925"/>
    <lineage>
        <taxon>Bacteria</taxon>
        <taxon>Bacillati</taxon>
        <taxon>Actinomycetota</taxon>
        <taxon>Actinomycetes</taxon>
        <taxon>Kitasatosporales</taxon>
        <taxon>Streptomycetaceae</taxon>
        <taxon>Streptomyces</taxon>
    </lineage>
</organism>
<accession>A0A927F2Z1</accession>
<gene>
    <name evidence="2" type="ORF">IF129_22150</name>
</gene>
<dbReference type="PANTHER" id="PTHR35400:SF3">
    <property type="entry name" value="SLL1072 PROTEIN"/>
    <property type="match status" value="1"/>
</dbReference>
<feature type="domain" description="Putative restriction endonuclease" evidence="1">
    <location>
        <begin position="18"/>
        <end position="179"/>
    </location>
</feature>
<dbReference type="EMBL" id="JACXYU010000015">
    <property type="protein sequence ID" value="MBD3934253.1"/>
    <property type="molecule type" value="Genomic_DNA"/>
</dbReference>
<dbReference type="Gene3D" id="3.90.1570.10">
    <property type="entry name" value="tt1808, chain A"/>
    <property type="match status" value="1"/>
</dbReference>
<keyword evidence="3" id="KW-1185">Reference proteome</keyword>
<dbReference type="InterPro" id="IPR011335">
    <property type="entry name" value="Restrct_endonuc-II-like"/>
</dbReference>
<dbReference type="AlphaFoldDB" id="A0A927F2Z1"/>
<keyword evidence="2" id="KW-0255">Endonuclease</keyword>
<proteinExistence type="predicted"/>
<comment type="caution">
    <text evidence="2">The sequence shown here is derived from an EMBL/GenBank/DDBJ whole genome shotgun (WGS) entry which is preliminary data.</text>
</comment>
<dbReference type="InterPro" id="IPR012296">
    <property type="entry name" value="Nuclease_put_TT1808"/>
</dbReference>
<sequence length="189" mass="20442">MPAMSARPGNLRTVAEEIERATGLRVEILGGKLVMSPTRRGKHAGVIRRLRRQLEPVLPTGLGAYEVSSIAFPDDADDYCTPDLVLLPEEWDQDDDWLADPGDVELAVEVISTSERAKDIAGKGAWYAAAGVGLLLSIDPRRGLWALYSRPKGGEYQGVLHGEFGEDVPLPEPLGVVLDTAALPRYGTP</sequence>
<name>A0A927F2Z1_9ACTN</name>
<dbReference type="Pfam" id="PF05685">
    <property type="entry name" value="Uma2"/>
    <property type="match status" value="1"/>
</dbReference>
<keyword evidence="2" id="KW-0378">Hydrolase</keyword>
<keyword evidence="2" id="KW-0540">Nuclease</keyword>
<protein>
    <submittedName>
        <fullName evidence="2">Uma2 family endonuclease</fullName>
    </submittedName>
</protein>
<dbReference type="PANTHER" id="PTHR35400">
    <property type="entry name" value="SLR1083 PROTEIN"/>
    <property type="match status" value="1"/>
</dbReference>
<evidence type="ECO:0000313" key="3">
    <source>
        <dbReference type="Proteomes" id="UP000632289"/>
    </source>
</evidence>
<dbReference type="Proteomes" id="UP000632289">
    <property type="component" value="Unassembled WGS sequence"/>
</dbReference>
<dbReference type="GO" id="GO:0004519">
    <property type="term" value="F:endonuclease activity"/>
    <property type="evidence" value="ECO:0007669"/>
    <property type="project" value="UniProtKB-KW"/>
</dbReference>
<reference evidence="2" key="1">
    <citation type="submission" date="2020-09" db="EMBL/GenBank/DDBJ databases">
        <title>Secondary metabolite and genome analysis of marine Streptomyces chumphonensis KK1-2T.</title>
        <authorList>
            <person name="Phongsopitanun W."/>
            <person name="Kanchanasin P."/>
            <person name="Pittayakhajonwut P."/>
            <person name="Suwanborirux K."/>
            <person name="Tanasupawat S."/>
        </authorList>
    </citation>
    <scope>NUCLEOTIDE SEQUENCE</scope>
    <source>
        <strain evidence="2">KK1-2</strain>
    </source>
</reference>
<dbReference type="CDD" id="cd06260">
    <property type="entry name" value="DUF820-like"/>
    <property type="match status" value="1"/>
</dbReference>
<dbReference type="SUPFAM" id="SSF52980">
    <property type="entry name" value="Restriction endonuclease-like"/>
    <property type="match status" value="1"/>
</dbReference>
<evidence type="ECO:0000313" key="2">
    <source>
        <dbReference type="EMBL" id="MBD3934253.1"/>
    </source>
</evidence>
<dbReference type="InterPro" id="IPR008538">
    <property type="entry name" value="Uma2"/>
</dbReference>
<evidence type="ECO:0000259" key="1">
    <source>
        <dbReference type="Pfam" id="PF05685"/>
    </source>
</evidence>